<dbReference type="Proteomes" id="UP000790787">
    <property type="component" value="Chromosome 20"/>
</dbReference>
<keyword evidence="1" id="KW-1185">Reference proteome</keyword>
<accession>A0AC58TG49</accession>
<organism evidence="1 2">
    <name type="scientific">Nicotiana tabacum</name>
    <name type="common">Common tobacco</name>
    <dbReference type="NCBI Taxonomy" id="4097"/>
    <lineage>
        <taxon>Eukaryota</taxon>
        <taxon>Viridiplantae</taxon>
        <taxon>Streptophyta</taxon>
        <taxon>Embryophyta</taxon>
        <taxon>Tracheophyta</taxon>
        <taxon>Spermatophyta</taxon>
        <taxon>Magnoliopsida</taxon>
        <taxon>eudicotyledons</taxon>
        <taxon>Gunneridae</taxon>
        <taxon>Pentapetalae</taxon>
        <taxon>asterids</taxon>
        <taxon>lamiids</taxon>
        <taxon>Solanales</taxon>
        <taxon>Solanaceae</taxon>
        <taxon>Nicotianoideae</taxon>
        <taxon>Nicotianeae</taxon>
        <taxon>Nicotiana</taxon>
    </lineage>
</organism>
<sequence length="153" mass="17209">MASILPTIISENQAGFVRGRLITENVLLTQEIIHGMKEHNEGENLVIKLDMSKAYDRLSWTFFTSVMRKLGFSEGVIDCIYKLLSNNWYSLIVNGARYGFFKSTRGVKQGDPLSPALYIIAAEALSKSLNQLNNMTNYKGFTTCKKGPQINHL</sequence>
<proteinExistence type="predicted"/>
<gene>
    <name evidence="2" type="primary">LOC142174315</name>
</gene>
<evidence type="ECO:0000313" key="2">
    <source>
        <dbReference type="RefSeq" id="XP_075096198.1"/>
    </source>
</evidence>
<dbReference type="RefSeq" id="XP_075096198.1">
    <property type="nucleotide sequence ID" value="XM_075240097.1"/>
</dbReference>
<protein>
    <submittedName>
        <fullName evidence="2">Secreted RxLR effector protein 78-like</fullName>
    </submittedName>
</protein>
<name>A0AC58TG49_TOBAC</name>
<evidence type="ECO:0000313" key="1">
    <source>
        <dbReference type="Proteomes" id="UP000790787"/>
    </source>
</evidence>
<reference evidence="1" key="1">
    <citation type="journal article" date="2014" name="Nat. Commun.">
        <title>The tobacco genome sequence and its comparison with those of tomato and potato.</title>
        <authorList>
            <person name="Sierro N."/>
            <person name="Battey J.N."/>
            <person name="Ouadi S."/>
            <person name="Bakaher N."/>
            <person name="Bovet L."/>
            <person name="Willig A."/>
            <person name="Goepfert S."/>
            <person name="Peitsch M.C."/>
            <person name="Ivanov N.V."/>
        </authorList>
    </citation>
    <scope>NUCLEOTIDE SEQUENCE [LARGE SCALE GENOMIC DNA]</scope>
</reference>
<reference evidence="2" key="2">
    <citation type="submission" date="2025-08" db="UniProtKB">
        <authorList>
            <consortium name="RefSeq"/>
        </authorList>
    </citation>
    <scope>IDENTIFICATION</scope>
    <source>
        <tissue evidence="2">Leaf</tissue>
    </source>
</reference>